<dbReference type="CDD" id="cd00519">
    <property type="entry name" value="Lipase_3"/>
    <property type="match status" value="1"/>
</dbReference>
<gene>
    <name evidence="2" type="ORF">NCTC12026_01848</name>
</gene>
<evidence type="ECO:0000313" key="3">
    <source>
        <dbReference type="Proteomes" id="UP000255129"/>
    </source>
</evidence>
<dbReference type="InterPro" id="IPR002921">
    <property type="entry name" value="Fungal_lipase-type"/>
</dbReference>
<dbReference type="GO" id="GO:0006629">
    <property type="term" value="P:lipid metabolic process"/>
    <property type="evidence" value="ECO:0007669"/>
    <property type="project" value="InterPro"/>
</dbReference>
<accession>A0A379G3H9</accession>
<sequence>MAQGFFLRVGDKTTCGGQILTGDQSMQWYGVAGAREGDLVSCGKHSGSYRILGGVNNMWLEDRKHAGSLESFSSCPCKARFIPSIPDNYVPSNGNESSAYSEYQNNTKDNDDSDELTHWIECLLVDEQGKPLVEMPYTLKVGNDIVRHGVTSANGYFRQEKLPRTRATLTASAQTLTDEMENRLLRTLRGEAHSLVKLQAEANGYHYRYAVIGELCDKAPDIVRWEQAKFGLPYYHFPKEDEFNGLAFNNVHFNQCNVIEVCPFRAWSLVLNHTPDYDMVNAYNLGLMSLLVYKNEVMVDPDEVEDMREFIQTQDTTTSFFYQQCFDLSQAPEINDASVYPAIVTDVPFGARYRPAIFLDVQQADGVDKFEHDTQMFFVENDTQIIAAWRGTASARDALTDGTYRPIPCPENILSAEKAKVHKGFLDGYQCIEKYFENRSEQIKEISQDNKELFITGHSLGGALALLHATELKNNNPLLYTYGSPRVFTGSGVKALSSLNHFRHVNDADTVTSVPFDTNMDNWLFDAYGLLGTIFGFSWTLATLPTIPLQKTLPDIGEVYYHHGNTVSFFEARQIGDEQLRSHTGATLGHKRWRMNGSYKFYLVPSLANTLDKGLEKEQQSYVQSIKGDTDIINEIFPQWNNPTLDTIVTMATDHFMGIKYQAIINNQLLSTLAPSKTPILVTSRQRFSQLIHHEDAYKLNAQRNMTFIELENVLHNSLAKNVNQNEAVIQALLRYKESTHEISLS</sequence>
<dbReference type="EMBL" id="UGUA01000002">
    <property type="protein sequence ID" value="SUC35451.1"/>
    <property type="molecule type" value="Genomic_DNA"/>
</dbReference>
<dbReference type="Proteomes" id="UP000255129">
    <property type="component" value="Unassembled WGS sequence"/>
</dbReference>
<reference evidence="2 3" key="1">
    <citation type="submission" date="2018-06" db="EMBL/GenBank/DDBJ databases">
        <authorList>
            <consortium name="Pathogen Informatics"/>
            <person name="Doyle S."/>
        </authorList>
    </citation>
    <scope>NUCLEOTIDE SEQUENCE [LARGE SCALE GENOMIC DNA]</scope>
    <source>
        <strain evidence="2 3">NCTC12026</strain>
    </source>
</reference>
<dbReference type="InterPro" id="IPR008727">
    <property type="entry name" value="PAAR_motif"/>
</dbReference>
<dbReference type="AlphaFoldDB" id="A0A379G3H9"/>
<evidence type="ECO:0000259" key="1">
    <source>
        <dbReference type="Pfam" id="PF01764"/>
    </source>
</evidence>
<dbReference type="InterPro" id="IPR029058">
    <property type="entry name" value="AB_hydrolase_fold"/>
</dbReference>
<dbReference type="PANTHER" id="PTHR45856:SF24">
    <property type="entry name" value="FUNGAL LIPASE-LIKE DOMAIN-CONTAINING PROTEIN"/>
    <property type="match status" value="1"/>
</dbReference>
<dbReference type="OrthoDB" id="5562330at2"/>
<dbReference type="CDD" id="cd14744">
    <property type="entry name" value="PAAR_CT_2"/>
    <property type="match status" value="1"/>
</dbReference>
<dbReference type="PANTHER" id="PTHR45856">
    <property type="entry name" value="ALPHA/BETA-HYDROLASES SUPERFAMILY PROTEIN"/>
    <property type="match status" value="1"/>
</dbReference>
<protein>
    <submittedName>
        <fullName evidence="2">Predicted lipase</fullName>
    </submittedName>
</protein>
<feature type="domain" description="Fungal lipase-type" evidence="1">
    <location>
        <begin position="387"/>
        <end position="517"/>
    </location>
</feature>
<dbReference type="RefSeq" id="WP_115164271.1">
    <property type="nucleotide sequence ID" value="NZ_UGUA01000002.1"/>
</dbReference>
<organism evidence="2 3">
    <name type="scientific">Providencia rustigianii</name>
    <dbReference type="NCBI Taxonomy" id="158850"/>
    <lineage>
        <taxon>Bacteria</taxon>
        <taxon>Pseudomonadati</taxon>
        <taxon>Pseudomonadota</taxon>
        <taxon>Gammaproteobacteria</taxon>
        <taxon>Enterobacterales</taxon>
        <taxon>Morganellaceae</taxon>
        <taxon>Providencia</taxon>
    </lineage>
</organism>
<dbReference type="InterPro" id="IPR051218">
    <property type="entry name" value="Sec_MonoDiacylglyc_Lipase"/>
</dbReference>
<evidence type="ECO:0000313" key="2">
    <source>
        <dbReference type="EMBL" id="SUC35451.1"/>
    </source>
</evidence>
<dbReference type="SUPFAM" id="SSF53474">
    <property type="entry name" value="alpha/beta-Hydrolases"/>
    <property type="match status" value="1"/>
</dbReference>
<name>A0A379G3H9_9GAMM</name>
<proteinExistence type="predicted"/>
<dbReference type="Gene3D" id="3.40.50.1820">
    <property type="entry name" value="alpha/beta hydrolase"/>
    <property type="match status" value="1"/>
</dbReference>
<dbReference type="Pfam" id="PF05488">
    <property type="entry name" value="PAAR_motif"/>
    <property type="match status" value="1"/>
</dbReference>
<dbReference type="Pfam" id="PF01764">
    <property type="entry name" value="Lipase_3"/>
    <property type="match status" value="1"/>
</dbReference>